<feature type="compositionally biased region" description="Basic residues" evidence="1">
    <location>
        <begin position="81"/>
        <end position="91"/>
    </location>
</feature>
<protein>
    <recommendedName>
        <fullName evidence="4">Kinetochore protein fta7</fullName>
    </recommendedName>
</protein>
<evidence type="ECO:0000256" key="1">
    <source>
        <dbReference type="SAM" id="MobiDB-lite"/>
    </source>
</evidence>
<accession>A0A420I1R1</accession>
<evidence type="ECO:0000313" key="3">
    <source>
        <dbReference type="Proteomes" id="UP000286134"/>
    </source>
</evidence>
<dbReference type="Proteomes" id="UP000286134">
    <property type="component" value="Unassembled WGS sequence"/>
</dbReference>
<reference evidence="2 3" key="1">
    <citation type="journal article" date="2018" name="BMC Genomics">
        <title>Comparative genome analyses reveal sequence features reflecting distinct modes of host-adaptation between dicot and monocot powdery mildew.</title>
        <authorList>
            <person name="Wu Y."/>
            <person name="Ma X."/>
            <person name="Pan Z."/>
            <person name="Kale S.D."/>
            <person name="Song Y."/>
            <person name="King H."/>
            <person name="Zhang Q."/>
            <person name="Presley C."/>
            <person name="Deng X."/>
            <person name="Wei C.I."/>
            <person name="Xiao S."/>
        </authorList>
    </citation>
    <scope>NUCLEOTIDE SEQUENCE [LARGE SCALE GENOMIC DNA]</scope>
    <source>
        <strain evidence="2">UMSG2</strain>
    </source>
</reference>
<dbReference type="STRING" id="212602.A0A420I1R1"/>
<dbReference type="InterPro" id="IPR025212">
    <property type="entry name" value="CAD_CENP-Q"/>
</dbReference>
<gene>
    <name evidence="2" type="ORF">OnM2_024037</name>
</gene>
<name>A0A420I1R1_9PEZI</name>
<feature type="compositionally biased region" description="Polar residues" evidence="1">
    <location>
        <begin position="119"/>
        <end position="131"/>
    </location>
</feature>
<proteinExistence type="predicted"/>
<organism evidence="2 3">
    <name type="scientific">Erysiphe neolycopersici</name>
    <dbReference type="NCBI Taxonomy" id="212602"/>
    <lineage>
        <taxon>Eukaryota</taxon>
        <taxon>Fungi</taxon>
        <taxon>Dikarya</taxon>
        <taxon>Ascomycota</taxon>
        <taxon>Pezizomycotina</taxon>
        <taxon>Leotiomycetes</taxon>
        <taxon>Erysiphales</taxon>
        <taxon>Erysiphaceae</taxon>
        <taxon>Erysiphe</taxon>
    </lineage>
</organism>
<feature type="region of interest" description="Disordered" evidence="1">
    <location>
        <begin position="71"/>
        <end position="131"/>
    </location>
</feature>
<keyword evidence="3" id="KW-1185">Reference proteome</keyword>
<feature type="compositionally biased region" description="Polar residues" evidence="1">
    <location>
        <begin position="14"/>
        <end position="41"/>
    </location>
</feature>
<dbReference type="AlphaFoldDB" id="A0A420I1R1"/>
<sequence length="484" mass="55628">MVIMSRPSDWWAVQSESSKQAGDNDNSEQKAQSTRTHNTYKSQHHEDHQGKNDSSGVSIFVPKNINIIKNKKKINGPLNSKRAKQTKKAKLNRAVSDQIRKTSEEDSDHRPISKRRKTTSVVSSEEIENQPNARTRKIDNFSEQNLGNLTDIENSEDELKFQSQTNYEFNEQDSKYLSTTVNRTGNENNLNRISELDINSSDSEQSSYTSILEIENRENHIEDFENNDTLPFEKLATITKPVSRHVIESKWNALPPNCVECVAKQLQDIQIPIITSFNDSRRRKQASKALKSISLDIIRRISKDILFPLGTRRNRKIDLDFKRISHYNKSLESQLTPVLHANSLLNTALSQELDYLRIEKRILVDLETNAKKEMSLRSESAKKLHPLFQSGYKNNSIYSLKEDIGLEFGYADIPKPRSVNATQYDQNLSTVIQNIQYHVTSIRNNVHQLHDVSETISRTKANLQSTLFNHLDNIEYQEIFLGTD</sequence>
<evidence type="ECO:0008006" key="4">
    <source>
        <dbReference type="Google" id="ProtNLM"/>
    </source>
</evidence>
<feature type="compositionally biased region" description="Basic and acidic residues" evidence="1">
    <location>
        <begin position="98"/>
        <end position="111"/>
    </location>
</feature>
<feature type="region of interest" description="Disordered" evidence="1">
    <location>
        <begin position="1"/>
        <end position="57"/>
    </location>
</feature>
<comment type="caution">
    <text evidence="2">The sequence shown here is derived from an EMBL/GenBank/DDBJ whole genome shotgun (WGS) entry which is preliminary data.</text>
</comment>
<dbReference type="EMBL" id="MCFK01002478">
    <property type="protein sequence ID" value="RKF63581.1"/>
    <property type="molecule type" value="Genomic_DNA"/>
</dbReference>
<evidence type="ECO:0000313" key="2">
    <source>
        <dbReference type="EMBL" id="RKF63581.1"/>
    </source>
</evidence>
<dbReference type="OrthoDB" id="2420947at2759"/>
<dbReference type="Pfam" id="PF13094">
    <property type="entry name" value="CENP-Q"/>
    <property type="match status" value="1"/>
</dbReference>